<evidence type="ECO:0000256" key="1">
    <source>
        <dbReference type="SAM" id="MobiDB-lite"/>
    </source>
</evidence>
<dbReference type="AlphaFoldDB" id="A0A1I7U992"/>
<reference evidence="3" key="1">
    <citation type="submission" date="2016-11" db="UniProtKB">
        <authorList>
            <consortium name="WormBaseParasite"/>
        </authorList>
    </citation>
    <scope>IDENTIFICATION</scope>
</reference>
<proteinExistence type="predicted"/>
<organism evidence="2 3">
    <name type="scientific">Caenorhabditis tropicalis</name>
    <dbReference type="NCBI Taxonomy" id="1561998"/>
    <lineage>
        <taxon>Eukaryota</taxon>
        <taxon>Metazoa</taxon>
        <taxon>Ecdysozoa</taxon>
        <taxon>Nematoda</taxon>
        <taxon>Chromadorea</taxon>
        <taxon>Rhabditida</taxon>
        <taxon>Rhabditina</taxon>
        <taxon>Rhabditomorpha</taxon>
        <taxon>Rhabditoidea</taxon>
        <taxon>Rhabditidae</taxon>
        <taxon>Peloderinae</taxon>
        <taxon>Caenorhabditis</taxon>
    </lineage>
</organism>
<dbReference type="Proteomes" id="UP000095282">
    <property type="component" value="Unplaced"/>
</dbReference>
<protein>
    <submittedName>
        <fullName evidence="3">Uncharacterized protein</fullName>
    </submittedName>
</protein>
<feature type="region of interest" description="Disordered" evidence="1">
    <location>
        <begin position="51"/>
        <end position="73"/>
    </location>
</feature>
<accession>A0A1I7U992</accession>
<evidence type="ECO:0000313" key="2">
    <source>
        <dbReference type="Proteomes" id="UP000095282"/>
    </source>
</evidence>
<evidence type="ECO:0000313" key="3">
    <source>
        <dbReference type="WBParaSite" id="Csp11.Scaffold629.g16156.t1"/>
    </source>
</evidence>
<name>A0A1I7U992_9PELO</name>
<keyword evidence="2" id="KW-1185">Reference proteome</keyword>
<sequence length="119" mass="14003">MNCYCGDPSCGYCQAARVPHSNNYYPFDDFVPMDPFDRQLRTIFEDDENKEVVDVQEEAEDEEEDENEYIGDPNHEIVMTKEISQLDLESEEFSNTQINELQVRFYSFKTVLNVENSYC</sequence>
<dbReference type="STRING" id="1561998.A0A1I7U992"/>
<feature type="compositionally biased region" description="Acidic residues" evidence="1">
    <location>
        <begin position="51"/>
        <end position="69"/>
    </location>
</feature>
<dbReference type="WBParaSite" id="Csp11.Scaffold629.g16156.t1">
    <property type="protein sequence ID" value="Csp11.Scaffold629.g16156.t1"/>
    <property type="gene ID" value="Csp11.Scaffold629.g16156"/>
</dbReference>